<evidence type="ECO:0000256" key="5">
    <source>
        <dbReference type="SAM" id="MobiDB-lite"/>
    </source>
</evidence>
<dbReference type="GO" id="GO:0008270">
    <property type="term" value="F:zinc ion binding"/>
    <property type="evidence" value="ECO:0007669"/>
    <property type="project" value="UniProtKB-KW"/>
</dbReference>
<dbReference type="Gene3D" id="6.10.140.2220">
    <property type="match status" value="1"/>
</dbReference>
<feature type="compositionally biased region" description="Acidic residues" evidence="5">
    <location>
        <begin position="502"/>
        <end position="518"/>
    </location>
</feature>
<name>A0A9N8DW26_9STRA</name>
<evidence type="ECO:0000256" key="1">
    <source>
        <dbReference type="ARBA" id="ARBA00022723"/>
    </source>
</evidence>
<dbReference type="PROSITE" id="PS50865">
    <property type="entry name" value="ZF_MYND_2"/>
    <property type="match status" value="1"/>
</dbReference>
<protein>
    <recommendedName>
        <fullName evidence="6">MYND-type domain-containing protein</fullName>
    </recommendedName>
</protein>
<sequence>MGKASKTNRQKKKAFTAAPTKPVRVQFVDWRKAFLHIKSYRGRTTDPEAMELDFARGMFRRGLAMAQGDECDEESLFQAANLIAQAFLLDCRSINWLPSLPLDEADQAGKVVMDMALLQRLAQSHINNASDDVVLQALLTLFFRLQSCIDRKEEDKDQIATGIEFTTEWLQLFQEQPHLEIGWFARPKVLFLRAEFFVSLNKRVKAVQDLTKALAINPGFLKARVMRADLWSRRRDMDKAVVFAEYCKVTEQAHVDSYHLPKCYAMLACEALNNPKLGSVKEAEFFFSKCLRSAKRCLELYGNDMPRKQSNKLVEQAKREFLVFWNGPQKRRDVREGLDAAFVQANTETERAAYPKSLHLVCLSCGKTSKDVANKNLLCCSHCRKVSYCSKECQRGDWAEHKEFCKMIMTKPTSQDEPPVNQDSNNRSDKTAEHEDCKPSDKDRSEQIDTEEQSATEEITTERKGQKHPEERGNEGLSTTEETTAEPKDHKSDDKDHHSEQSDTEELSATEELDDSEQADIIQSSGGSKELVVRDLMAKVDGVADETVFSLTAREIRLLLDLPTNQKQEQRPIDQGDTPAVFSYCVSSIQDID</sequence>
<reference evidence="7" key="1">
    <citation type="submission" date="2020-06" db="EMBL/GenBank/DDBJ databases">
        <authorList>
            <consortium name="Plant Systems Biology data submission"/>
        </authorList>
    </citation>
    <scope>NUCLEOTIDE SEQUENCE</scope>
    <source>
        <strain evidence="7">D6</strain>
    </source>
</reference>
<dbReference type="Gene3D" id="1.25.40.10">
    <property type="entry name" value="Tetratricopeptide repeat domain"/>
    <property type="match status" value="1"/>
</dbReference>
<dbReference type="InterPro" id="IPR011990">
    <property type="entry name" value="TPR-like_helical_dom_sf"/>
</dbReference>
<keyword evidence="3" id="KW-0862">Zinc</keyword>
<dbReference type="SUPFAM" id="SSF144232">
    <property type="entry name" value="HIT/MYND zinc finger-like"/>
    <property type="match status" value="1"/>
</dbReference>
<evidence type="ECO:0000256" key="2">
    <source>
        <dbReference type="ARBA" id="ARBA00022771"/>
    </source>
</evidence>
<feature type="compositionally biased region" description="Basic and acidic residues" evidence="5">
    <location>
        <begin position="485"/>
        <end position="501"/>
    </location>
</feature>
<feature type="region of interest" description="Disordered" evidence="5">
    <location>
        <begin position="410"/>
        <end position="530"/>
    </location>
</feature>
<proteinExistence type="predicted"/>
<dbReference type="EMBL" id="CAICTM010000323">
    <property type="protein sequence ID" value="CAB9507886.1"/>
    <property type="molecule type" value="Genomic_DNA"/>
</dbReference>
<gene>
    <name evidence="7" type="ORF">SEMRO_324_G117510.1</name>
</gene>
<dbReference type="OrthoDB" id="3257538at2759"/>
<feature type="domain" description="MYND-type" evidence="6">
    <location>
        <begin position="362"/>
        <end position="405"/>
    </location>
</feature>
<keyword evidence="2 4" id="KW-0863">Zinc-finger</keyword>
<keyword evidence="1" id="KW-0479">Metal-binding</keyword>
<evidence type="ECO:0000259" key="6">
    <source>
        <dbReference type="PROSITE" id="PS50865"/>
    </source>
</evidence>
<feature type="compositionally biased region" description="Basic and acidic residues" evidence="5">
    <location>
        <begin position="460"/>
        <end position="474"/>
    </location>
</feature>
<comment type="caution">
    <text evidence="7">The sequence shown here is derived from an EMBL/GenBank/DDBJ whole genome shotgun (WGS) entry which is preliminary data.</text>
</comment>
<dbReference type="SUPFAM" id="SSF48452">
    <property type="entry name" value="TPR-like"/>
    <property type="match status" value="1"/>
</dbReference>
<evidence type="ECO:0000313" key="8">
    <source>
        <dbReference type="Proteomes" id="UP001153069"/>
    </source>
</evidence>
<feature type="compositionally biased region" description="Basic and acidic residues" evidence="5">
    <location>
        <begin position="426"/>
        <end position="447"/>
    </location>
</feature>
<evidence type="ECO:0000256" key="3">
    <source>
        <dbReference type="ARBA" id="ARBA00022833"/>
    </source>
</evidence>
<feature type="compositionally biased region" description="Polar residues" evidence="5">
    <location>
        <begin position="411"/>
        <end position="425"/>
    </location>
</feature>
<dbReference type="InterPro" id="IPR002893">
    <property type="entry name" value="Znf_MYND"/>
</dbReference>
<dbReference type="Pfam" id="PF01753">
    <property type="entry name" value="zf-MYND"/>
    <property type="match status" value="1"/>
</dbReference>
<evidence type="ECO:0000256" key="4">
    <source>
        <dbReference type="PROSITE-ProRule" id="PRU00134"/>
    </source>
</evidence>
<organism evidence="7 8">
    <name type="scientific">Seminavis robusta</name>
    <dbReference type="NCBI Taxonomy" id="568900"/>
    <lineage>
        <taxon>Eukaryota</taxon>
        <taxon>Sar</taxon>
        <taxon>Stramenopiles</taxon>
        <taxon>Ochrophyta</taxon>
        <taxon>Bacillariophyta</taxon>
        <taxon>Bacillariophyceae</taxon>
        <taxon>Bacillariophycidae</taxon>
        <taxon>Naviculales</taxon>
        <taxon>Naviculaceae</taxon>
        <taxon>Seminavis</taxon>
    </lineage>
</organism>
<keyword evidence="8" id="KW-1185">Reference proteome</keyword>
<evidence type="ECO:0000313" key="7">
    <source>
        <dbReference type="EMBL" id="CAB9507886.1"/>
    </source>
</evidence>
<accession>A0A9N8DW26</accession>
<dbReference type="AlphaFoldDB" id="A0A9N8DW26"/>
<dbReference type="Proteomes" id="UP001153069">
    <property type="component" value="Unassembled WGS sequence"/>
</dbReference>